<dbReference type="GO" id="GO:0005524">
    <property type="term" value="F:ATP binding"/>
    <property type="evidence" value="ECO:0007669"/>
    <property type="project" value="UniProtKB-KW"/>
</dbReference>
<protein>
    <submittedName>
        <fullName evidence="4">Putative phosphotransferase related to Ser/Thr protein kinase</fullName>
    </submittedName>
</protein>
<keyword evidence="5" id="KW-1185">Reference proteome</keyword>
<evidence type="ECO:0000256" key="2">
    <source>
        <dbReference type="ARBA" id="ARBA00022840"/>
    </source>
</evidence>
<evidence type="ECO:0000259" key="3">
    <source>
        <dbReference type="Pfam" id="PF01636"/>
    </source>
</evidence>
<dbReference type="Proteomes" id="UP000027318">
    <property type="component" value="Unassembled WGS sequence"/>
</dbReference>
<dbReference type="Gene3D" id="3.90.1200.10">
    <property type="match status" value="1"/>
</dbReference>
<dbReference type="AlphaFoldDB" id="A0A063Y9I4"/>
<keyword evidence="4" id="KW-0808">Transferase</keyword>
<keyword evidence="2" id="KW-0067">ATP-binding</keyword>
<proteinExistence type="predicted"/>
<dbReference type="PANTHER" id="PTHR33540:SF1">
    <property type="entry name" value="N-ACETYLMURAMATE_N-ACETYLGLUCOSAMINE KINASE"/>
    <property type="match status" value="1"/>
</dbReference>
<dbReference type="InterPro" id="IPR002575">
    <property type="entry name" value="Aminoglycoside_PTrfase"/>
</dbReference>
<accession>A0A063Y9I4</accession>
<organism evidence="4 5">
    <name type="scientific">Nitrincola lacisaponensis</name>
    <dbReference type="NCBI Taxonomy" id="267850"/>
    <lineage>
        <taxon>Bacteria</taxon>
        <taxon>Pseudomonadati</taxon>
        <taxon>Pseudomonadota</taxon>
        <taxon>Gammaproteobacteria</taxon>
        <taxon>Oceanospirillales</taxon>
        <taxon>Oceanospirillaceae</taxon>
        <taxon>Nitrincola</taxon>
    </lineage>
</organism>
<dbReference type="RefSeq" id="WP_036543846.1">
    <property type="nucleotide sequence ID" value="NZ_JMSZ01000015.1"/>
</dbReference>
<dbReference type="InterPro" id="IPR011009">
    <property type="entry name" value="Kinase-like_dom_sf"/>
</dbReference>
<dbReference type="Pfam" id="PF01636">
    <property type="entry name" value="APH"/>
    <property type="match status" value="1"/>
</dbReference>
<dbReference type="STRING" id="267850.ADINL_0621"/>
<dbReference type="SUPFAM" id="SSF56112">
    <property type="entry name" value="Protein kinase-like (PK-like)"/>
    <property type="match status" value="1"/>
</dbReference>
<dbReference type="EMBL" id="JMSZ01000015">
    <property type="protein sequence ID" value="KDE40972.1"/>
    <property type="molecule type" value="Genomic_DNA"/>
</dbReference>
<comment type="caution">
    <text evidence="4">The sequence shown here is derived from an EMBL/GenBank/DDBJ whole genome shotgun (WGS) entry which is preliminary data.</text>
</comment>
<keyword evidence="1" id="KW-0547">Nucleotide-binding</keyword>
<reference evidence="4 5" key="1">
    <citation type="journal article" date="2005" name="Int. J. Syst. Evol. Microbiol.">
        <title>Nitrincola lacisaponensis gen. nov., sp. nov., a novel alkaliphilic bacterium isolated from an alkaline, saline lake.</title>
        <authorList>
            <person name="Dimitriu P.A."/>
            <person name="Shukla S.K."/>
            <person name="Conradt J."/>
            <person name="Marquez M.C."/>
            <person name="Ventosa A."/>
            <person name="Maglia A."/>
            <person name="Peyton B.M."/>
            <person name="Pinkart H.C."/>
            <person name="Mormile M.R."/>
        </authorList>
    </citation>
    <scope>NUCLEOTIDE SEQUENCE [LARGE SCALE GENOMIC DNA]</scope>
    <source>
        <strain evidence="4 5">4CA</strain>
    </source>
</reference>
<dbReference type="Gene3D" id="3.30.200.20">
    <property type="entry name" value="Phosphorylase Kinase, domain 1"/>
    <property type="match status" value="1"/>
</dbReference>
<dbReference type="GO" id="GO:0016301">
    <property type="term" value="F:kinase activity"/>
    <property type="evidence" value="ECO:0007669"/>
    <property type="project" value="UniProtKB-KW"/>
</dbReference>
<evidence type="ECO:0000256" key="1">
    <source>
        <dbReference type="ARBA" id="ARBA00022741"/>
    </source>
</evidence>
<keyword evidence="4" id="KW-0418">Kinase</keyword>
<dbReference type="PANTHER" id="PTHR33540">
    <property type="entry name" value="TRNA THREONYLCARBAMOYLADENOSINE BIOSYNTHESIS PROTEIN TSAE"/>
    <property type="match status" value="1"/>
</dbReference>
<name>A0A063Y9I4_9GAMM</name>
<gene>
    <name evidence="4" type="ORF">ADINL_0621</name>
</gene>
<dbReference type="OrthoDB" id="9809275at2"/>
<feature type="domain" description="Aminoglycoside phosphotransferase" evidence="3">
    <location>
        <begin position="29"/>
        <end position="248"/>
    </location>
</feature>
<evidence type="ECO:0000313" key="5">
    <source>
        <dbReference type="Proteomes" id="UP000027318"/>
    </source>
</evidence>
<evidence type="ECO:0000313" key="4">
    <source>
        <dbReference type="EMBL" id="KDE40972.1"/>
    </source>
</evidence>
<sequence>MGRRQQALKKWVLAQLIVSDPQMADALSLVPVAGDASFRRYFRVTYQQQSYVLMDAPPEHEDCQPFIQIARQWHAAGIRVPRILAEDLTQGFLMLEDFGDVLLRSVLQEKTADDLYCQAFDQLHRIQTLPAGVLPKYDAVLLQREMCLFRDWFLSSWLALELTDAESACLAAVEQRLIESALEQPQVAVHRDYHSRNLMLLPEGGIGVIDFQDAVEGAATYDLVSLLRDSYIHWPEAQVMQWVDRFHQQSPWAARLTAQEFRQAFDWMGMQRQLKVCGIFVRLCLRDGKAGYLQDIPLTLRNLWQSARRYPEFAEFACFLESRVIPRLNQRPELQALNLQDWWKA</sequence>